<organism evidence="4 5">
    <name type="scientific">Prauserella oleivorans</name>
    <dbReference type="NCBI Taxonomy" id="1478153"/>
    <lineage>
        <taxon>Bacteria</taxon>
        <taxon>Bacillati</taxon>
        <taxon>Actinomycetota</taxon>
        <taxon>Actinomycetes</taxon>
        <taxon>Pseudonocardiales</taxon>
        <taxon>Pseudonocardiaceae</taxon>
        <taxon>Prauserella</taxon>
    </lineage>
</organism>
<reference evidence="5" key="1">
    <citation type="journal article" date="2019" name="Int. J. Syst. Evol. Microbiol.">
        <title>The Global Catalogue of Microorganisms (GCM) 10K type strain sequencing project: providing services to taxonomists for standard genome sequencing and annotation.</title>
        <authorList>
            <consortium name="The Broad Institute Genomics Platform"/>
            <consortium name="The Broad Institute Genome Sequencing Center for Infectious Disease"/>
            <person name="Wu L."/>
            <person name="Ma J."/>
        </authorList>
    </citation>
    <scope>NUCLEOTIDE SEQUENCE [LARGE SCALE GENOMIC DNA]</scope>
    <source>
        <strain evidence="5">IBRC-M 10906</strain>
    </source>
</reference>
<dbReference type="InterPro" id="IPR036513">
    <property type="entry name" value="STAS_dom_sf"/>
</dbReference>
<dbReference type="Pfam" id="PF01740">
    <property type="entry name" value="STAS"/>
    <property type="match status" value="1"/>
</dbReference>
<feature type="domain" description="STAS" evidence="3">
    <location>
        <begin position="5"/>
        <end position="119"/>
    </location>
</feature>
<dbReference type="CDD" id="cd07043">
    <property type="entry name" value="STAS_anti-anti-sigma_factors"/>
    <property type="match status" value="1"/>
</dbReference>
<dbReference type="PANTHER" id="PTHR33495">
    <property type="entry name" value="ANTI-SIGMA FACTOR ANTAGONIST TM_1081-RELATED-RELATED"/>
    <property type="match status" value="1"/>
</dbReference>
<dbReference type="Gene3D" id="3.30.750.24">
    <property type="entry name" value="STAS domain"/>
    <property type="match status" value="1"/>
</dbReference>
<comment type="caution">
    <text evidence="4">The sequence shown here is derived from an EMBL/GenBank/DDBJ whole genome shotgun (WGS) entry which is preliminary data.</text>
</comment>
<dbReference type="InterPro" id="IPR003658">
    <property type="entry name" value="Anti-sigma_ant"/>
</dbReference>
<name>A0ABW5WCX7_9PSEU</name>
<evidence type="ECO:0000313" key="5">
    <source>
        <dbReference type="Proteomes" id="UP001597478"/>
    </source>
</evidence>
<evidence type="ECO:0000256" key="2">
    <source>
        <dbReference type="RuleBase" id="RU003749"/>
    </source>
</evidence>
<keyword evidence="5" id="KW-1185">Reference proteome</keyword>
<dbReference type="SUPFAM" id="SSF52091">
    <property type="entry name" value="SpoIIaa-like"/>
    <property type="match status" value="1"/>
</dbReference>
<sequence>MGQPCTVQAERRDGVVVAWLAGELDLPAVRLIWPDLRQTCRRAERGVVLELSGLRFLSSSGLGLLVQLAQDCAARQVPLRLVAPRRETLRPLQVTGLDQHVRIATGDVEQVVAELTTKRAQP</sequence>
<dbReference type="Proteomes" id="UP001597478">
    <property type="component" value="Unassembled WGS sequence"/>
</dbReference>
<gene>
    <name evidence="4" type="ORF">ACFS2C_20995</name>
</gene>
<dbReference type="RefSeq" id="WP_377385410.1">
    <property type="nucleotide sequence ID" value="NZ_JBHSAN010000005.1"/>
</dbReference>
<evidence type="ECO:0000256" key="1">
    <source>
        <dbReference type="ARBA" id="ARBA00009013"/>
    </source>
</evidence>
<dbReference type="PROSITE" id="PS50801">
    <property type="entry name" value="STAS"/>
    <property type="match status" value="1"/>
</dbReference>
<accession>A0ABW5WCX7</accession>
<comment type="similarity">
    <text evidence="1 2">Belongs to the anti-sigma-factor antagonist family.</text>
</comment>
<dbReference type="NCBIfam" id="TIGR00377">
    <property type="entry name" value="ant_ant_sig"/>
    <property type="match status" value="1"/>
</dbReference>
<protein>
    <recommendedName>
        <fullName evidence="2">Anti-sigma factor antagonist</fullName>
    </recommendedName>
</protein>
<proteinExistence type="inferred from homology"/>
<dbReference type="PANTHER" id="PTHR33495:SF2">
    <property type="entry name" value="ANTI-SIGMA FACTOR ANTAGONIST TM_1081-RELATED"/>
    <property type="match status" value="1"/>
</dbReference>
<evidence type="ECO:0000259" key="3">
    <source>
        <dbReference type="PROSITE" id="PS50801"/>
    </source>
</evidence>
<dbReference type="InterPro" id="IPR002645">
    <property type="entry name" value="STAS_dom"/>
</dbReference>
<evidence type="ECO:0000313" key="4">
    <source>
        <dbReference type="EMBL" id="MFD2801868.1"/>
    </source>
</evidence>
<dbReference type="EMBL" id="JBHUOF010000037">
    <property type="protein sequence ID" value="MFD2801868.1"/>
    <property type="molecule type" value="Genomic_DNA"/>
</dbReference>